<dbReference type="EMBL" id="CZRL01000052">
    <property type="protein sequence ID" value="CUS51016.1"/>
    <property type="molecule type" value="Genomic_DNA"/>
</dbReference>
<dbReference type="GO" id="GO:0016740">
    <property type="term" value="F:transferase activity"/>
    <property type="evidence" value="ECO:0007669"/>
    <property type="project" value="UniProtKB-KW"/>
</dbReference>
<sequence length="297" mass="33667">MSLMPSVSVVVPTFNRAHLINRALQSVVSQTYRPLDLIVVDDGSTDDTCERVRTEHPHATLLSQSNQGVSAARNRGLSVAQGDWIAFLDSDDTWCESKIEQQLQALAKEPQSRICHTDEFWIRNGVRVNPMNKHLKSGGNMFKQCLPRCVISPSAVLLHRSVFEDFGSFDEELPACEDYDLWLRLCAKLPVTYLPEKLVVKYGGHDDQLSKKYWGMDRFRIASLEKLIRSGTLTNIQIQLAANEMLIKLDVYLQGARRRNHHAESLAYERKRDWARCCLEGAGQYTDSRLDSEEAAG</sequence>
<dbReference type="AlphaFoldDB" id="A0A160TR04"/>
<feature type="domain" description="Glycosyltransferase 2-like" evidence="1">
    <location>
        <begin position="8"/>
        <end position="165"/>
    </location>
</feature>
<dbReference type="InterPro" id="IPR029044">
    <property type="entry name" value="Nucleotide-diphossugar_trans"/>
</dbReference>
<protein>
    <submittedName>
        <fullName evidence="2">Probable glycosyl transferase</fullName>
    </submittedName>
</protein>
<accession>A0A160TR04</accession>
<evidence type="ECO:0000259" key="1">
    <source>
        <dbReference type="Pfam" id="PF00535"/>
    </source>
</evidence>
<organism evidence="2">
    <name type="scientific">hydrothermal vent metagenome</name>
    <dbReference type="NCBI Taxonomy" id="652676"/>
    <lineage>
        <taxon>unclassified sequences</taxon>
        <taxon>metagenomes</taxon>
        <taxon>ecological metagenomes</taxon>
    </lineage>
</organism>
<evidence type="ECO:0000313" key="2">
    <source>
        <dbReference type="EMBL" id="CUS51016.1"/>
    </source>
</evidence>
<gene>
    <name evidence="2" type="ORF">MGWOODY_XGa181</name>
</gene>
<proteinExistence type="predicted"/>
<dbReference type="PANTHER" id="PTHR43685">
    <property type="entry name" value="GLYCOSYLTRANSFERASE"/>
    <property type="match status" value="1"/>
</dbReference>
<dbReference type="InterPro" id="IPR050834">
    <property type="entry name" value="Glycosyltransf_2"/>
</dbReference>
<dbReference type="SUPFAM" id="SSF53448">
    <property type="entry name" value="Nucleotide-diphospho-sugar transferases"/>
    <property type="match status" value="1"/>
</dbReference>
<dbReference type="InterPro" id="IPR001173">
    <property type="entry name" value="Glyco_trans_2-like"/>
</dbReference>
<reference evidence="2" key="1">
    <citation type="submission" date="2015-10" db="EMBL/GenBank/DDBJ databases">
        <authorList>
            <person name="Gilbert D.G."/>
        </authorList>
    </citation>
    <scope>NUCLEOTIDE SEQUENCE</scope>
</reference>
<dbReference type="Gene3D" id="3.90.550.10">
    <property type="entry name" value="Spore Coat Polysaccharide Biosynthesis Protein SpsA, Chain A"/>
    <property type="match status" value="1"/>
</dbReference>
<dbReference type="Pfam" id="PF00535">
    <property type="entry name" value="Glycos_transf_2"/>
    <property type="match status" value="1"/>
</dbReference>
<keyword evidence="2" id="KW-0808">Transferase</keyword>
<dbReference type="PANTHER" id="PTHR43685:SF2">
    <property type="entry name" value="GLYCOSYLTRANSFERASE 2-LIKE DOMAIN-CONTAINING PROTEIN"/>
    <property type="match status" value="1"/>
</dbReference>
<name>A0A160TR04_9ZZZZ</name>